<dbReference type="InterPro" id="IPR036282">
    <property type="entry name" value="Glutathione-S-Trfase_C_sf"/>
</dbReference>
<feature type="domain" description="TRNA-binding" evidence="7">
    <location>
        <begin position="163"/>
        <end position="271"/>
    </location>
</feature>
<sequence length="336" mass="37111">MSASDLIAAYLSISQFETSVELTKNKFNGLSLNESEDSYSLRKQKETESIFGTNEDQSNEIKKYLALTPSIESLKSTNDSLADRTYLVSNNITAADISVFQSLYPLMKSMSDEDRVKYNHFSRWFDLIQNSIPLETLSSFGLDPIKMNLVSKPSSLPIASEASTTEPNLRVGRIVKVDKHPDADSLYVEQIDVGEPEPRTVVSGLVNYIPIEEMQDRMVITVCNLKPAAMRGIKSYAMVLCASLPNPETGASSKVEFIEPPADAKPGDRASFAGFENIEPESLLNPKKKIWEAIQPGFITSDEFVAGWMDENKVHHVLNVNGSPCKCKSIAGGPMK</sequence>
<dbReference type="FunFam" id="2.40.50.140:FF:000047">
    <property type="entry name" value="tyrosine--tRNA ligase, cytoplasmic isoform X2"/>
    <property type="match status" value="1"/>
</dbReference>
<dbReference type="PROSITE" id="PS50886">
    <property type="entry name" value="TRBD"/>
    <property type="match status" value="1"/>
</dbReference>
<comment type="subcellular location">
    <subcellularLocation>
        <location evidence="1">Cytoplasm</location>
    </subcellularLocation>
</comment>
<organism evidence="8 9">
    <name type="scientific">Furculomyces boomerangus</name>
    <dbReference type="NCBI Taxonomy" id="61424"/>
    <lineage>
        <taxon>Eukaryota</taxon>
        <taxon>Fungi</taxon>
        <taxon>Fungi incertae sedis</taxon>
        <taxon>Zoopagomycota</taxon>
        <taxon>Kickxellomycotina</taxon>
        <taxon>Harpellomycetes</taxon>
        <taxon>Harpellales</taxon>
        <taxon>Harpellaceae</taxon>
        <taxon>Furculomyces</taxon>
    </lineage>
</organism>
<accession>A0A2T9YQ65</accession>
<evidence type="ECO:0000313" key="9">
    <source>
        <dbReference type="Proteomes" id="UP000245699"/>
    </source>
</evidence>
<evidence type="ECO:0000313" key="8">
    <source>
        <dbReference type="EMBL" id="PVU94493.1"/>
    </source>
</evidence>
<dbReference type="SUPFAM" id="SSF47616">
    <property type="entry name" value="GST C-terminal domain-like"/>
    <property type="match status" value="1"/>
</dbReference>
<reference evidence="8 9" key="1">
    <citation type="journal article" date="2018" name="MBio">
        <title>Comparative Genomics Reveals the Core Gene Toolbox for the Fungus-Insect Symbiosis.</title>
        <authorList>
            <person name="Wang Y."/>
            <person name="Stata M."/>
            <person name="Wang W."/>
            <person name="Stajich J.E."/>
            <person name="White M.M."/>
            <person name="Moncalvo J.M."/>
        </authorList>
    </citation>
    <scope>NUCLEOTIDE SEQUENCE [LARGE SCALE GENOMIC DNA]</scope>
    <source>
        <strain evidence="8 9">AUS-77-4</strain>
    </source>
</reference>
<evidence type="ECO:0000256" key="6">
    <source>
        <dbReference type="PROSITE-ProRule" id="PRU00209"/>
    </source>
</evidence>
<evidence type="ECO:0000256" key="1">
    <source>
        <dbReference type="ARBA" id="ARBA00004496"/>
    </source>
</evidence>
<dbReference type="SUPFAM" id="SSF50249">
    <property type="entry name" value="Nucleic acid-binding proteins"/>
    <property type="match status" value="1"/>
</dbReference>
<evidence type="ECO:0000256" key="2">
    <source>
        <dbReference type="ARBA" id="ARBA00022490"/>
    </source>
</evidence>
<dbReference type="OrthoDB" id="19141at2759"/>
<evidence type="ECO:0000256" key="3">
    <source>
        <dbReference type="ARBA" id="ARBA00022555"/>
    </source>
</evidence>
<dbReference type="InterPro" id="IPR053836">
    <property type="entry name" value="Arc1-like_N"/>
</dbReference>
<dbReference type="STRING" id="61424.A0A2T9YQ65"/>
<dbReference type="GO" id="GO:0017102">
    <property type="term" value="C:methionyl glutamyl tRNA synthetase complex"/>
    <property type="evidence" value="ECO:0007669"/>
    <property type="project" value="TreeGrafter"/>
</dbReference>
<dbReference type="GO" id="GO:0006412">
    <property type="term" value="P:translation"/>
    <property type="evidence" value="ECO:0007669"/>
    <property type="project" value="UniProtKB-KW"/>
</dbReference>
<dbReference type="GO" id="GO:0000049">
    <property type="term" value="F:tRNA binding"/>
    <property type="evidence" value="ECO:0007669"/>
    <property type="project" value="UniProtKB-UniRule"/>
</dbReference>
<dbReference type="InterPro" id="IPR051270">
    <property type="entry name" value="Tyrosine-tRNA_ligase_regulator"/>
</dbReference>
<keyword evidence="4 6" id="KW-0694">RNA-binding</keyword>
<dbReference type="CDD" id="cd10289">
    <property type="entry name" value="GST_C_AaRS_like"/>
    <property type="match status" value="1"/>
</dbReference>
<keyword evidence="9" id="KW-1185">Reference proteome</keyword>
<dbReference type="Proteomes" id="UP000245699">
    <property type="component" value="Unassembled WGS sequence"/>
</dbReference>
<dbReference type="AlphaFoldDB" id="A0A2T9YQ65"/>
<dbReference type="Pfam" id="PF01588">
    <property type="entry name" value="tRNA_bind"/>
    <property type="match status" value="1"/>
</dbReference>
<protein>
    <recommendedName>
        <fullName evidence="7">tRNA-binding domain-containing protein</fullName>
    </recommendedName>
</protein>
<dbReference type="Pfam" id="PF21972">
    <property type="entry name" value="Arc1p_N_like"/>
    <property type="match status" value="1"/>
</dbReference>
<keyword evidence="3 6" id="KW-0820">tRNA-binding</keyword>
<dbReference type="InterPro" id="IPR002547">
    <property type="entry name" value="tRNA-bd_dom"/>
</dbReference>
<dbReference type="Gene3D" id="1.20.1050.10">
    <property type="match status" value="1"/>
</dbReference>
<evidence type="ECO:0000256" key="5">
    <source>
        <dbReference type="ARBA" id="ARBA00022917"/>
    </source>
</evidence>
<comment type="caution">
    <text evidence="8">The sequence shown here is derived from an EMBL/GenBank/DDBJ whole genome shotgun (WGS) entry which is preliminary data.</text>
</comment>
<gene>
    <name evidence="8" type="ORF">BB559_002996</name>
</gene>
<name>A0A2T9YQ65_9FUNG</name>
<keyword evidence="5" id="KW-0648">Protein biosynthesis</keyword>
<dbReference type="PANTHER" id="PTHR11586:SF33">
    <property type="entry name" value="AMINOACYL TRNA SYNTHASE COMPLEX-INTERACTING MULTIFUNCTIONAL PROTEIN 1"/>
    <property type="match status" value="1"/>
</dbReference>
<dbReference type="InterPro" id="IPR012340">
    <property type="entry name" value="NA-bd_OB-fold"/>
</dbReference>
<dbReference type="Gene3D" id="2.40.50.140">
    <property type="entry name" value="Nucleic acid-binding proteins"/>
    <property type="match status" value="1"/>
</dbReference>
<proteinExistence type="predicted"/>
<evidence type="ECO:0000256" key="4">
    <source>
        <dbReference type="ARBA" id="ARBA00022884"/>
    </source>
</evidence>
<dbReference type="EMBL" id="MBFT01000245">
    <property type="protein sequence ID" value="PVU94493.1"/>
    <property type="molecule type" value="Genomic_DNA"/>
</dbReference>
<dbReference type="CDD" id="cd02799">
    <property type="entry name" value="tRNA_bind_EMAP-II_like"/>
    <property type="match status" value="1"/>
</dbReference>
<keyword evidence="2" id="KW-0963">Cytoplasm</keyword>
<dbReference type="PANTHER" id="PTHR11586">
    <property type="entry name" value="TRNA-AMINOACYLATION COFACTOR ARC1 FAMILY MEMBER"/>
    <property type="match status" value="1"/>
</dbReference>
<evidence type="ECO:0000259" key="7">
    <source>
        <dbReference type="PROSITE" id="PS50886"/>
    </source>
</evidence>